<dbReference type="PANTHER" id="PTHR21485">
    <property type="entry name" value="HAD SUPERFAMILY MEMBERS CMAS AND KDSC"/>
    <property type="match status" value="1"/>
</dbReference>
<dbReference type="Pfam" id="PF02348">
    <property type="entry name" value="CTP_transf_3"/>
    <property type="match status" value="1"/>
</dbReference>
<evidence type="ECO:0000256" key="3">
    <source>
        <dbReference type="ARBA" id="ARBA00005141"/>
    </source>
</evidence>
<dbReference type="SFLD" id="SFLDS00003">
    <property type="entry name" value="Haloacid_Dehalogenase"/>
    <property type="match status" value="1"/>
</dbReference>
<dbReference type="InterPro" id="IPR050793">
    <property type="entry name" value="CMP-NeuNAc_synthase"/>
</dbReference>
<keyword evidence="10" id="KW-0460">Magnesium</keyword>
<accession>A0A6J7XV83</accession>
<evidence type="ECO:0000256" key="4">
    <source>
        <dbReference type="ARBA" id="ARBA00005893"/>
    </source>
</evidence>
<comment type="similarity">
    <text evidence="4">Belongs to the KdsC family.</text>
</comment>
<sequence length="409" mass="45717">MGFSGRAQLCDKTGKMLRMKPCPIIIPARGGSKAIPGKNTMSFAGKPLLAWSVMQALDSGVVDAVYVSSDSDEILDVATRYGAIAIRRPNELATDTATSETALIHALDRIHHERGMDPERIVFLQPTSPLRESSDIAGAVRAFDEQHVDSLFSDAVLDDFCAWIEDDGVLKGKTFDPWNRGRRQDRKPLYLENGSIYIFKPSLLRNTGNRLGGKIGRYSMPFWKSFEIDTFENAEICEFYFRKHLLHYWRAKETPFNKETIKLMVYDFDGVMTNNQALQFQDGTEAVWINRADGWGVDQIRKMSIPQLIISTETNTVVVARAKKLKMEVIHGSDDKKADLIDYCSKMQIELSTVLYVGNDVNDLEAMQMVGFPVAPADAHPSIIAIAKHVTRAKGGEGVIKELSEHVAN</sequence>
<dbReference type="SUPFAM" id="SSF56784">
    <property type="entry name" value="HAD-like"/>
    <property type="match status" value="1"/>
</dbReference>
<dbReference type="UniPathway" id="UPA00628"/>
<dbReference type="InterPro" id="IPR036412">
    <property type="entry name" value="HAD-like_sf"/>
</dbReference>
<evidence type="ECO:0000256" key="6">
    <source>
        <dbReference type="ARBA" id="ARBA00011881"/>
    </source>
</evidence>
<dbReference type="GO" id="GO:0046872">
    <property type="term" value="F:metal ion binding"/>
    <property type="evidence" value="ECO:0007669"/>
    <property type="project" value="UniProtKB-KW"/>
</dbReference>
<dbReference type="Gene3D" id="3.90.550.10">
    <property type="entry name" value="Spore Coat Polysaccharide Biosynthesis Protein SpsA, Chain A"/>
    <property type="match status" value="1"/>
</dbReference>
<dbReference type="SFLD" id="SFLDG01136">
    <property type="entry name" value="C1.6:_Phosphoserine_Phosphatas"/>
    <property type="match status" value="1"/>
</dbReference>
<dbReference type="GO" id="GO:0008781">
    <property type="term" value="F:N-acylneuraminate cytidylyltransferase activity"/>
    <property type="evidence" value="ECO:0007669"/>
    <property type="project" value="UniProtKB-EC"/>
</dbReference>
<dbReference type="InterPro" id="IPR023214">
    <property type="entry name" value="HAD_sf"/>
</dbReference>
<comment type="catalytic activity">
    <reaction evidence="1">
        <text>an N-acylneuraminate + CTP = a CMP-N-acyl-beta-neuraminate + diphosphate</text>
        <dbReference type="Rhea" id="RHEA:11344"/>
        <dbReference type="ChEBI" id="CHEBI:33019"/>
        <dbReference type="ChEBI" id="CHEBI:37563"/>
        <dbReference type="ChEBI" id="CHEBI:60073"/>
        <dbReference type="ChEBI" id="CHEBI:68671"/>
        <dbReference type="EC" id="2.7.7.43"/>
    </reaction>
</comment>
<dbReference type="Gene3D" id="3.40.50.1000">
    <property type="entry name" value="HAD superfamily/HAD-like"/>
    <property type="match status" value="1"/>
</dbReference>
<dbReference type="EC" id="2.7.7.43" evidence="7"/>
<dbReference type="InterPro" id="IPR029044">
    <property type="entry name" value="Nucleotide-diphossugar_trans"/>
</dbReference>
<keyword evidence="9" id="KW-0378">Hydrolase</keyword>
<evidence type="ECO:0000256" key="7">
    <source>
        <dbReference type="ARBA" id="ARBA00012491"/>
    </source>
</evidence>
<dbReference type="GO" id="GO:0006054">
    <property type="term" value="P:N-acetylneuraminate metabolic process"/>
    <property type="evidence" value="ECO:0007669"/>
    <property type="project" value="UniProtKB-UniPathway"/>
</dbReference>
<dbReference type="CDD" id="cd02513">
    <property type="entry name" value="CMP-NeuAc_Synthase"/>
    <property type="match status" value="1"/>
</dbReference>
<keyword evidence="8" id="KW-0479">Metal-binding</keyword>
<dbReference type="InterPro" id="IPR003329">
    <property type="entry name" value="Cytidylyl_trans"/>
</dbReference>
<protein>
    <recommendedName>
        <fullName evidence="7">N-acylneuraminate cytidylyltransferase</fullName>
        <ecNumber evidence="7">2.7.7.43</ecNumber>
    </recommendedName>
</protein>
<dbReference type="Pfam" id="PF08282">
    <property type="entry name" value="Hydrolase_3"/>
    <property type="match status" value="1"/>
</dbReference>
<evidence type="ECO:0000256" key="10">
    <source>
        <dbReference type="ARBA" id="ARBA00022842"/>
    </source>
</evidence>
<evidence type="ECO:0000256" key="9">
    <source>
        <dbReference type="ARBA" id="ARBA00022801"/>
    </source>
</evidence>
<name>A0A6J7XV83_9ZZZZ</name>
<evidence type="ECO:0000313" key="11">
    <source>
        <dbReference type="EMBL" id="CAB5241260.1"/>
    </source>
</evidence>
<dbReference type="PANTHER" id="PTHR21485:SF3">
    <property type="entry name" value="N-ACYLNEURAMINATE CYTIDYLYLTRANSFERASE"/>
    <property type="match status" value="1"/>
</dbReference>
<comment type="subunit">
    <text evidence="6">Homotetramer.</text>
</comment>
<organism evidence="11">
    <name type="scientific">freshwater metagenome</name>
    <dbReference type="NCBI Taxonomy" id="449393"/>
    <lineage>
        <taxon>unclassified sequences</taxon>
        <taxon>metagenomes</taxon>
        <taxon>ecological metagenomes</taxon>
    </lineage>
</organism>
<comment type="similarity">
    <text evidence="5">Belongs to the CMP-NeuNAc synthase family.</text>
</comment>
<dbReference type="SFLD" id="SFLDG01138">
    <property type="entry name" value="C1.6.2:_Deoxy-d-mannose-octulo"/>
    <property type="match status" value="1"/>
</dbReference>
<comment type="cofactor">
    <cofactor evidence="2">
        <name>Mg(2+)</name>
        <dbReference type="ChEBI" id="CHEBI:18420"/>
    </cofactor>
</comment>
<evidence type="ECO:0000256" key="5">
    <source>
        <dbReference type="ARBA" id="ARBA00010726"/>
    </source>
</evidence>
<dbReference type="EMBL" id="CAFBSG010000037">
    <property type="protein sequence ID" value="CAB5241260.1"/>
    <property type="molecule type" value="Genomic_DNA"/>
</dbReference>
<dbReference type="AlphaFoldDB" id="A0A6J7XV83"/>
<reference evidence="11" key="1">
    <citation type="submission" date="2020-05" db="EMBL/GenBank/DDBJ databases">
        <authorList>
            <person name="Chiriac C."/>
            <person name="Salcher M."/>
            <person name="Ghai R."/>
            <person name="Kavagutti S V."/>
        </authorList>
    </citation>
    <scope>NUCLEOTIDE SEQUENCE</scope>
</reference>
<evidence type="ECO:0000256" key="2">
    <source>
        <dbReference type="ARBA" id="ARBA00001946"/>
    </source>
</evidence>
<evidence type="ECO:0000256" key="1">
    <source>
        <dbReference type="ARBA" id="ARBA00001862"/>
    </source>
</evidence>
<dbReference type="SUPFAM" id="SSF53448">
    <property type="entry name" value="Nucleotide-diphospho-sugar transferases"/>
    <property type="match status" value="1"/>
</dbReference>
<evidence type="ECO:0000256" key="8">
    <source>
        <dbReference type="ARBA" id="ARBA00022723"/>
    </source>
</evidence>
<dbReference type="InterPro" id="IPR010023">
    <property type="entry name" value="KdsC_fam"/>
</dbReference>
<gene>
    <name evidence="11" type="ORF">UFOPK3554_01327</name>
</gene>
<dbReference type="GO" id="GO:0016788">
    <property type="term" value="F:hydrolase activity, acting on ester bonds"/>
    <property type="evidence" value="ECO:0007669"/>
    <property type="project" value="InterPro"/>
</dbReference>
<proteinExistence type="inferred from homology"/>
<comment type="pathway">
    <text evidence="3">Amino-sugar metabolism; N-acetylneuraminate metabolism.</text>
</comment>